<organism evidence="10">
    <name type="scientific">marine metagenome</name>
    <dbReference type="NCBI Taxonomy" id="408172"/>
    <lineage>
        <taxon>unclassified sequences</taxon>
        <taxon>metagenomes</taxon>
        <taxon>ecological metagenomes</taxon>
    </lineage>
</organism>
<dbReference type="EMBL" id="UINC01061126">
    <property type="protein sequence ID" value="SVB86364.1"/>
    <property type="molecule type" value="Genomic_DNA"/>
</dbReference>
<evidence type="ECO:0000259" key="9">
    <source>
        <dbReference type="Pfam" id="PF00696"/>
    </source>
</evidence>
<accession>A0A382HGC1</accession>
<dbReference type="InterPro" id="IPR001048">
    <property type="entry name" value="Asp/Glu/Uridylate_kinase"/>
</dbReference>
<evidence type="ECO:0000256" key="1">
    <source>
        <dbReference type="ARBA" id="ARBA00022490"/>
    </source>
</evidence>
<name>A0A382HGC1_9ZZZZ</name>
<dbReference type="PANTHER" id="PTHR23342:SF20">
    <property type="entry name" value="[LYSW]-AMINOADIPATE KINASE"/>
    <property type="match status" value="1"/>
</dbReference>
<evidence type="ECO:0000256" key="6">
    <source>
        <dbReference type="ARBA" id="ARBA00022840"/>
    </source>
</evidence>
<dbReference type="HAMAP" id="MF_02082">
    <property type="entry name" value="LysZ"/>
    <property type="match status" value="1"/>
</dbReference>
<dbReference type="PIRSF" id="PIRSF000728">
    <property type="entry name" value="NAGK"/>
    <property type="match status" value="1"/>
</dbReference>
<feature type="domain" description="Aspartate/glutamate/uridylate kinase" evidence="9">
    <location>
        <begin position="2"/>
        <end position="244"/>
    </location>
</feature>
<dbReference type="InterPro" id="IPR036393">
    <property type="entry name" value="AceGlu_kinase-like_sf"/>
</dbReference>
<dbReference type="NCBIfam" id="TIGR00761">
    <property type="entry name" value="argB"/>
    <property type="match status" value="1"/>
</dbReference>
<evidence type="ECO:0000256" key="3">
    <source>
        <dbReference type="ARBA" id="ARBA00022679"/>
    </source>
</evidence>
<evidence type="ECO:0000256" key="8">
    <source>
        <dbReference type="ARBA" id="ARBA00029440"/>
    </source>
</evidence>
<dbReference type="NCBIfam" id="NF010662">
    <property type="entry name" value="PRK14058.1-4"/>
    <property type="match status" value="1"/>
</dbReference>
<reference evidence="10" key="1">
    <citation type="submission" date="2018-05" db="EMBL/GenBank/DDBJ databases">
        <authorList>
            <person name="Lanie J.A."/>
            <person name="Ng W.-L."/>
            <person name="Kazmierczak K.M."/>
            <person name="Andrzejewski T.M."/>
            <person name="Davidsen T.M."/>
            <person name="Wayne K.J."/>
            <person name="Tettelin H."/>
            <person name="Glass J.I."/>
            <person name="Rusch D."/>
            <person name="Podicherti R."/>
            <person name="Tsui H.-C.T."/>
            <person name="Winkler M.E."/>
        </authorList>
    </citation>
    <scope>NUCLEOTIDE SEQUENCE</scope>
</reference>
<proteinExistence type="inferred from homology"/>
<dbReference type="Pfam" id="PF00696">
    <property type="entry name" value="AA_kinase"/>
    <property type="match status" value="1"/>
</dbReference>
<sequence length="267" mass="28679">MFVVKIGGSKGINLDYVLEDIALQVEPLVLVHGASDELNQISTQLGKPPRMVTSPSGFTSRYTDRETLDIFSMVYSGKVNTRIVEKLQQLGVNSVGLSGVDGRLLEGKRKSRVRIVENGRKMVLKDDHTGRVDQANVSLIHLLLENGYLPVISPPAISYEGEAINVDGDRAAAVLAKALGADRLLILSNTPGFLKKVDDEESLIQKLDADGIDEAIETYAQGRMKKKLLGAKEALAEGVRRVILGDGRIPNPVTAALQGAGTVIGQG</sequence>
<dbReference type="GO" id="GO:0006526">
    <property type="term" value="P:L-arginine biosynthetic process"/>
    <property type="evidence" value="ECO:0007669"/>
    <property type="project" value="TreeGrafter"/>
</dbReference>
<dbReference type="CDD" id="cd04251">
    <property type="entry name" value="AAK_NAGK-UC"/>
    <property type="match status" value="1"/>
</dbReference>
<gene>
    <name evidence="10" type="ORF">METZ01_LOCUS239218</name>
</gene>
<keyword evidence="4" id="KW-0547">Nucleotide-binding</keyword>
<dbReference type="GO" id="GO:0005737">
    <property type="term" value="C:cytoplasm"/>
    <property type="evidence" value="ECO:0007669"/>
    <property type="project" value="InterPro"/>
</dbReference>
<evidence type="ECO:0000256" key="2">
    <source>
        <dbReference type="ARBA" id="ARBA00022605"/>
    </source>
</evidence>
<dbReference type="NCBIfam" id="NF010659">
    <property type="entry name" value="PRK14058.1-1"/>
    <property type="match status" value="1"/>
</dbReference>
<dbReference type="NCBIfam" id="NF010661">
    <property type="entry name" value="PRK14058.1-3"/>
    <property type="match status" value="1"/>
</dbReference>
<dbReference type="InterPro" id="IPR004662">
    <property type="entry name" value="AcgluKinase_fam"/>
</dbReference>
<dbReference type="GO" id="GO:0005524">
    <property type="term" value="F:ATP binding"/>
    <property type="evidence" value="ECO:0007669"/>
    <property type="project" value="UniProtKB-KW"/>
</dbReference>
<evidence type="ECO:0000256" key="7">
    <source>
        <dbReference type="ARBA" id="ARBA00023154"/>
    </source>
</evidence>
<keyword evidence="6" id="KW-0067">ATP-binding</keyword>
<dbReference type="Gene3D" id="3.40.1160.10">
    <property type="entry name" value="Acetylglutamate kinase-like"/>
    <property type="match status" value="1"/>
</dbReference>
<keyword evidence="5" id="KW-0418">Kinase</keyword>
<dbReference type="InterPro" id="IPR001057">
    <property type="entry name" value="Glu/AcGlu_kinase"/>
</dbReference>
<dbReference type="PRINTS" id="PR00474">
    <property type="entry name" value="GLU5KINASE"/>
</dbReference>
<dbReference type="AlphaFoldDB" id="A0A382HGC1"/>
<dbReference type="InterPro" id="IPR037529">
    <property type="entry name" value="LysZ"/>
</dbReference>
<evidence type="ECO:0000256" key="5">
    <source>
        <dbReference type="ARBA" id="ARBA00022777"/>
    </source>
</evidence>
<comment type="pathway">
    <text evidence="8">Amino-acid biosynthesis.</text>
</comment>
<dbReference type="GO" id="GO:0003991">
    <property type="term" value="F:acetylglutamate kinase activity"/>
    <property type="evidence" value="ECO:0007669"/>
    <property type="project" value="TreeGrafter"/>
</dbReference>
<keyword evidence="1" id="KW-0963">Cytoplasm</keyword>
<dbReference type="PANTHER" id="PTHR23342">
    <property type="entry name" value="N-ACETYLGLUTAMATE SYNTHASE"/>
    <property type="match status" value="1"/>
</dbReference>
<keyword evidence="2" id="KW-0028">Amino-acid biosynthesis</keyword>
<protein>
    <recommendedName>
        <fullName evidence="9">Aspartate/glutamate/uridylate kinase domain-containing protein</fullName>
    </recommendedName>
</protein>
<evidence type="ECO:0000313" key="10">
    <source>
        <dbReference type="EMBL" id="SVB86364.1"/>
    </source>
</evidence>
<dbReference type="SUPFAM" id="SSF53633">
    <property type="entry name" value="Carbamate kinase-like"/>
    <property type="match status" value="1"/>
</dbReference>
<dbReference type="GO" id="GO:0009085">
    <property type="term" value="P:lysine biosynthetic process"/>
    <property type="evidence" value="ECO:0007669"/>
    <property type="project" value="UniProtKB-KW"/>
</dbReference>
<keyword evidence="7" id="KW-0457">Lysine biosynthesis</keyword>
<keyword evidence="3" id="KW-0808">Transferase</keyword>
<evidence type="ECO:0000256" key="4">
    <source>
        <dbReference type="ARBA" id="ARBA00022741"/>
    </source>
</evidence>